<proteinExistence type="predicted"/>
<dbReference type="RefSeq" id="XP_024577242.1">
    <property type="nucleotide sequence ID" value="XM_024726578.1"/>
</dbReference>
<dbReference type="GeneID" id="36406107"/>
<reference evidence="2" key="1">
    <citation type="submission" date="2014-09" db="EMBL/GenBank/DDBJ databases">
        <authorList>
            <person name="Sharma Rahul"/>
            <person name="Thines Marco"/>
        </authorList>
    </citation>
    <scope>NUCLEOTIDE SEQUENCE [LARGE SCALE GENOMIC DNA]</scope>
</reference>
<protein>
    <submittedName>
        <fullName evidence="1">Uncharacterized protein</fullName>
    </submittedName>
</protein>
<name>A0A0P1AIK3_PLAHL</name>
<sequence>MTHFHPKALTVTIGVALHRAIKFHVVNASCIDNERSMSAPVGKLGEFSHIQLAGVELDICVPRGGYSLHVQLMKRA</sequence>
<dbReference type="Proteomes" id="UP000054928">
    <property type="component" value="Unassembled WGS sequence"/>
</dbReference>
<dbReference type="AlphaFoldDB" id="A0A0P1AIK3"/>
<evidence type="ECO:0000313" key="2">
    <source>
        <dbReference type="Proteomes" id="UP000054928"/>
    </source>
</evidence>
<accession>A0A0P1AIK3</accession>
<organism evidence="1 2">
    <name type="scientific">Plasmopara halstedii</name>
    <name type="common">Downy mildew of sunflower</name>
    <dbReference type="NCBI Taxonomy" id="4781"/>
    <lineage>
        <taxon>Eukaryota</taxon>
        <taxon>Sar</taxon>
        <taxon>Stramenopiles</taxon>
        <taxon>Oomycota</taxon>
        <taxon>Peronosporomycetes</taxon>
        <taxon>Peronosporales</taxon>
        <taxon>Peronosporaceae</taxon>
        <taxon>Plasmopara</taxon>
    </lineage>
</organism>
<evidence type="ECO:0000313" key="1">
    <source>
        <dbReference type="EMBL" id="CEG40873.1"/>
    </source>
</evidence>
<keyword evidence="2" id="KW-1185">Reference proteome</keyword>
<dbReference type="EMBL" id="CCYD01000523">
    <property type="protein sequence ID" value="CEG40873.1"/>
    <property type="molecule type" value="Genomic_DNA"/>
</dbReference>